<protein>
    <submittedName>
        <fullName evidence="2">IQCG isoform 12</fullName>
    </submittedName>
</protein>
<accession>A0A2J8R4B3</accession>
<reference evidence="2" key="1">
    <citation type="submission" date="2017-12" db="EMBL/GenBank/DDBJ databases">
        <title>High-resolution comparative analysis of great ape genomes.</title>
        <authorList>
            <person name="Pollen A."/>
            <person name="Hastie A."/>
            <person name="Hormozdiari F."/>
            <person name="Dougherty M."/>
            <person name="Liu R."/>
            <person name="Chaisson M."/>
            <person name="Hoppe E."/>
            <person name="Hill C."/>
            <person name="Pang A."/>
            <person name="Hillier L."/>
            <person name="Baker C."/>
            <person name="Armstrong J."/>
            <person name="Shendure J."/>
            <person name="Paten B."/>
            <person name="Wilson R."/>
            <person name="Chao H."/>
            <person name="Schneider V."/>
            <person name="Ventura M."/>
            <person name="Kronenberg Z."/>
            <person name="Murali S."/>
            <person name="Gordon D."/>
            <person name="Cantsilieris S."/>
            <person name="Munson K."/>
            <person name="Nelson B."/>
            <person name="Raja A."/>
            <person name="Underwood J."/>
            <person name="Diekhans M."/>
            <person name="Fiddes I."/>
            <person name="Haussler D."/>
            <person name="Eichler E."/>
        </authorList>
    </citation>
    <scope>NUCLEOTIDE SEQUENCE [LARGE SCALE GENOMIC DNA]</scope>
    <source>
        <strain evidence="2">Susie</strain>
    </source>
</reference>
<sequence>MEEDSLEDSNLPPQVWHSEMTVSVTGEPPSAVEEEGTPKETDVEIIPEIPEILE</sequence>
<dbReference type="EMBL" id="NDHI03003764">
    <property type="protein sequence ID" value="PNJ03358.1"/>
    <property type="molecule type" value="Genomic_DNA"/>
</dbReference>
<evidence type="ECO:0000256" key="1">
    <source>
        <dbReference type="SAM" id="MobiDB-lite"/>
    </source>
</evidence>
<organism evidence="2">
    <name type="scientific">Pongo abelii</name>
    <name type="common">Sumatran orangutan</name>
    <name type="synonym">Pongo pygmaeus abelii</name>
    <dbReference type="NCBI Taxonomy" id="9601"/>
    <lineage>
        <taxon>Eukaryota</taxon>
        <taxon>Metazoa</taxon>
        <taxon>Chordata</taxon>
        <taxon>Craniata</taxon>
        <taxon>Vertebrata</taxon>
        <taxon>Euteleostomi</taxon>
        <taxon>Mammalia</taxon>
        <taxon>Eutheria</taxon>
        <taxon>Euarchontoglires</taxon>
        <taxon>Primates</taxon>
        <taxon>Haplorrhini</taxon>
        <taxon>Catarrhini</taxon>
        <taxon>Hominidae</taxon>
        <taxon>Pongo</taxon>
    </lineage>
</organism>
<gene>
    <name evidence="2" type="ORF">CR201_G0054178</name>
</gene>
<evidence type="ECO:0000313" key="2">
    <source>
        <dbReference type="EMBL" id="PNJ03358.1"/>
    </source>
</evidence>
<feature type="non-terminal residue" evidence="2">
    <location>
        <position position="54"/>
    </location>
</feature>
<proteinExistence type="predicted"/>
<feature type="region of interest" description="Disordered" evidence="1">
    <location>
        <begin position="1"/>
        <end position="54"/>
    </location>
</feature>
<feature type="compositionally biased region" description="Low complexity" evidence="1">
    <location>
        <begin position="44"/>
        <end position="54"/>
    </location>
</feature>
<comment type="caution">
    <text evidence="2">The sequence shown here is derived from an EMBL/GenBank/DDBJ whole genome shotgun (WGS) entry which is preliminary data.</text>
</comment>
<dbReference type="AlphaFoldDB" id="A0A2J8R4B3"/>
<name>A0A2J8R4B3_PONAB</name>